<dbReference type="RefSeq" id="WP_258213601.1">
    <property type="nucleotide sequence ID" value="NZ_JANQBD010000008.1"/>
</dbReference>
<protein>
    <submittedName>
        <fullName evidence="1">ADP-ribosylglycohydrolase family protein</fullName>
    </submittedName>
</protein>
<evidence type="ECO:0000313" key="2">
    <source>
        <dbReference type="Proteomes" id="UP001300012"/>
    </source>
</evidence>
<dbReference type="InterPro" id="IPR005502">
    <property type="entry name" value="Ribosyl_crysJ1"/>
</dbReference>
<accession>A0ABT1YFM3</accession>
<organism evidence="1 2">
    <name type="scientific">Paenibacillus radicis</name>
    <name type="common">ex Xue et al. 2023</name>
    <dbReference type="NCBI Taxonomy" id="2972489"/>
    <lineage>
        <taxon>Bacteria</taxon>
        <taxon>Bacillati</taxon>
        <taxon>Bacillota</taxon>
        <taxon>Bacilli</taxon>
        <taxon>Bacillales</taxon>
        <taxon>Paenibacillaceae</taxon>
        <taxon>Paenibacillus</taxon>
    </lineage>
</organism>
<keyword evidence="2" id="KW-1185">Reference proteome</keyword>
<reference evidence="1 2" key="1">
    <citation type="submission" date="2022-08" db="EMBL/GenBank/DDBJ databases">
        <title>Paenibacillus endoradicis sp. nov., Paenibacillus radicibacter sp. nov and Paenibacillus pararadicis sp. nov., three cold-adapted plant growth-promoting bacteria isolated from root of Larix gmelinii in Great Khingan.</title>
        <authorList>
            <person name="Xue H."/>
        </authorList>
    </citation>
    <scope>NUCLEOTIDE SEQUENCE [LARGE SCALE GENOMIC DNA]</scope>
    <source>
        <strain evidence="1 2">N5-1-1-5</strain>
    </source>
</reference>
<dbReference type="Pfam" id="PF03747">
    <property type="entry name" value="ADP_ribosyl_GH"/>
    <property type="match status" value="1"/>
</dbReference>
<proteinExistence type="predicted"/>
<dbReference type="InterPro" id="IPR036705">
    <property type="entry name" value="Ribosyl_crysJ1_sf"/>
</dbReference>
<dbReference type="Proteomes" id="UP001300012">
    <property type="component" value="Unassembled WGS sequence"/>
</dbReference>
<dbReference type="SUPFAM" id="SSF101478">
    <property type="entry name" value="ADP-ribosylglycohydrolase"/>
    <property type="match status" value="1"/>
</dbReference>
<dbReference type="Gene3D" id="2.60.120.560">
    <property type="entry name" value="Exo-inulinase, domain 1"/>
    <property type="match status" value="1"/>
</dbReference>
<evidence type="ECO:0000313" key="1">
    <source>
        <dbReference type="EMBL" id="MCR8632004.1"/>
    </source>
</evidence>
<dbReference type="Gene3D" id="1.10.4080.10">
    <property type="entry name" value="ADP-ribosylation/Crystallin J1"/>
    <property type="match status" value="1"/>
</dbReference>
<dbReference type="Gene3D" id="2.60.120.260">
    <property type="entry name" value="Galactose-binding domain-like"/>
    <property type="match status" value="1"/>
</dbReference>
<gene>
    <name evidence="1" type="ORF">NV381_12390</name>
</gene>
<comment type="caution">
    <text evidence="1">The sequence shown here is derived from an EMBL/GenBank/DDBJ whole genome shotgun (WGS) entry which is preliminary data.</text>
</comment>
<name>A0ABT1YFM3_9BACL</name>
<dbReference type="EMBL" id="JANQBD010000008">
    <property type="protein sequence ID" value="MCR8632004.1"/>
    <property type="molecule type" value="Genomic_DNA"/>
</dbReference>
<sequence>MTIPNDYVERVYASWLAKVIGVRHGGNIENWTYDRIERTFGEITEYLHEFKNFAADDDTNGPIFFLRALEDYVCGTEITAEQMGLTWLNYAPDGHGFYWWGGYGKSTEHTAYLNLKNGIMAPRSGSIEQNGIAVAEQIGGQIFIDCWGLIAPGNPQMAAHFAEKIASVSHDGNGKFGGMFIAACIASAFVERDIERIIETGLAHIPADCEYARVTRDVIAFYKASPHAWREAFQFVKAHYGYDKYPGHCHIIPNSAVMILSLLYGEGDFSRTINICNMCGWDTDCNVANVATIMGVRGGIEAIDDKWRKPINDFLCCSSVIGSLNILDIPWCATYIARLGYKLAGEEAPERWSAIFAEKSMRFHFEYPGSTHAFRLEHNDPLPLTGRIVNTDQFAASGERSLKVLFDCVQGGCAYRVYHQTYYRPDDFNDSRYDPSFSPILYPGQSVEAQVMLPGSTNQRVTARLYVKDGNSGTRHYGDTVLLSAGQWIRLAFQIPRLNNCCLEQAGIEFIPMDGKGAKGPSLVCYIDDVIFGGKPDYAIDFAQETLEKWNGLHIEVSQMTYLRGIWTLENGELSGSYFGETAESYTGRLDWEDYAFETVVVPQLGEHHRINFRVQGGIRSYAVGFAPEGKLVLYKNDNGYRVLSESHYDWKLGIASTLSVRTEGNRFQVSVNGTPVIDYSDDDRPYLNGMIGFSNAEGSHTHYRSFSLTSIGSTLKGASTYEPT</sequence>